<feature type="compositionally biased region" description="Polar residues" evidence="1">
    <location>
        <begin position="768"/>
        <end position="782"/>
    </location>
</feature>
<protein>
    <submittedName>
        <fullName evidence="3">B2 protein</fullName>
    </submittedName>
</protein>
<evidence type="ECO:0000313" key="3">
    <source>
        <dbReference type="EMBL" id="JAT46396.1"/>
    </source>
</evidence>
<sequence length="1139" mass="125729">MGSDKSGTLLGDDSFLMGAIFMSNRSTKEECFRRKLFGSPASQEGFVKKIKAGMVLFLFEYEERKLYGVFEATSNGAMDIIPTAFISSGKLFSAQICFRRTWYCPPLTEAEFCDAIKENYYTHNKFHFHLSETQVYKLLDLFHSKKINNQRGNRGIKFISQSRHSRKNIVQKYQRSRKYELDTENETDLNAYSDLPGTNLDHSAYHKKSLWNADDAVVGPETAFYPTVSLVKQPELPDTVNSISQDAHAFRGNIPVSPRDNSFYQLVPGLPLGDTDDSSVNKLTYSSGPLDSHPFAGRQCYYSHPDQQTLFMSRVYKNEGVSSDSHDASYPSLASKDVRNRWNITDLQDSRTRDFLNRANIANPQNSTDPLSPGFYDLYPPEFSPLNQENYTNLHRDVTTSGHSPAGTQLFDYGHCASTSQSDDNSRGLRYFRLEPLEMTSLSEYEPSDLKIIESSFCGSPEKASSSMLYGIGPSEYQDEGSSSYCVIQGDEHYPVALSSKFHPDMQEKRTSVFSRLSGLQKASVEKIGSYKPDFDMSLDELIISLSTRKKYWIKMNQVSNFKKPTRVPAFKRMELTPPLKNVYEVPDQFVMFDDGKQLENDQLEPQATTCSCSEEKTEITSIFPFLNFKRRSEAQRIADETEKNNSVEPDESGVSLVKRKRRKLLRPSFGEEDMSSKDALVQNVIGAELFPIGNDGESKSVDSAVRIGNVRHSAAKSVGAAGGTSQNHPLDKVLSTAGEHPGNVKSSSQCYVKKLVELNSEGVSPVKGQNKSQDMKGSSNLHGGPVSDVNGNSVGVGGECDANGSEEVEMVILSLGSHIGNAKMDAADNPSGEQCLFRIGESNGGEEHGDASERSASGSERRHRAEYSGEFKICSCYLEALSRGHVCQTSARAAQDIKTGGLSPNQCIACDEATDNQGENIRAWVHLTEFNSKYTKDSHRNLVSTFNTPEDDISGKEHFTEFDRENLNDSQRNVVSTALGGQPSSSTCLHYSEKSSRDAEKENAAAERSPDLDGNYKKSSKGDLAKGAKGAGTGDFLSNSCIIDKDQSAEGTTVKFCGKRPLHAVAENEMKASYQHLVCAAVDMAMGASLSKPSTIQTGKNTEDNVNVPEFVRPGGRLSNPVIKISEEAGEIRGMKKG</sequence>
<dbReference type="Pfam" id="PF10539">
    <property type="entry name" value="Dev_Cell_Death"/>
    <property type="match status" value="1"/>
</dbReference>
<gene>
    <name evidence="3" type="primary">B2_7</name>
    <name evidence="3" type="ORF">g.17364</name>
</gene>
<feature type="region of interest" description="Disordered" evidence="1">
    <location>
        <begin position="838"/>
        <end position="863"/>
    </location>
</feature>
<evidence type="ECO:0000259" key="2">
    <source>
        <dbReference type="PROSITE" id="PS51222"/>
    </source>
</evidence>
<dbReference type="AlphaFoldDB" id="A0A1D1XVI2"/>
<evidence type="ECO:0000256" key="1">
    <source>
        <dbReference type="SAM" id="MobiDB-lite"/>
    </source>
</evidence>
<feature type="compositionally biased region" description="Basic and acidic residues" evidence="1">
    <location>
        <begin position="846"/>
        <end position="863"/>
    </location>
</feature>
<dbReference type="EMBL" id="GDJX01021540">
    <property type="protein sequence ID" value="JAT46396.1"/>
    <property type="molecule type" value="Transcribed_RNA"/>
</dbReference>
<feature type="domain" description="DCD" evidence="2">
    <location>
        <begin position="14"/>
        <end position="144"/>
    </location>
</feature>
<feature type="region of interest" description="Disordered" evidence="1">
    <location>
        <begin position="977"/>
        <end position="1030"/>
    </location>
</feature>
<dbReference type="PROSITE" id="PS51222">
    <property type="entry name" value="DCD"/>
    <property type="match status" value="1"/>
</dbReference>
<dbReference type="InterPro" id="IPR013989">
    <property type="entry name" value="Dev_and_cell_death_domain"/>
</dbReference>
<accession>A0A1D1XVI2</accession>
<feature type="compositionally biased region" description="Basic and acidic residues" evidence="1">
    <location>
        <begin position="992"/>
        <end position="1027"/>
    </location>
</feature>
<dbReference type="SMART" id="SM00767">
    <property type="entry name" value="DCD"/>
    <property type="match status" value="1"/>
</dbReference>
<dbReference type="PANTHER" id="PTHR46444">
    <property type="entry name" value="DCD (DEVELOPMENT AND CELL DEATH) DOMAIN PROTEIN-RELATED"/>
    <property type="match status" value="1"/>
</dbReference>
<organism evidence="3">
    <name type="scientific">Anthurium amnicola</name>
    <dbReference type="NCBI Taxonomy" id="1678845"/>
    <lineage>
        <taxon>Eukaryota</taxon>
        <taxon>Viridiplantae</taxon>
        <taxon>Streptophyta</taxon>
        <taxon>Embryophyta</taxon>
        <taxon>Tracheophyta</taxon>
        <taxon>Spermatophyta</taxon>
        <taxon>Magnoliopsida</taxon>
        <taxon>Liliopsida</taxon>
        <taxon>Araceae</taxon>
        <taxon>Pothoideae</taxon>
        <taxon>Potheae</taxon>
        <taxon>Anthurium</taxon>
    </lineage>
</organism>
<name>A0A1D1XVI2_9ARAE</name>
<dbReference type="PANTHER" id="PTHR46444:SF9">
    <property type="entry name" value="DCD (DEVELOPMENT AND CELL DEATH) DOMAIN PROTEIN"/>
    <property type="match status" value="1"/>
</dbReference>
<feature type="region of interest" description="Disordered" evidence="1">
    <location>
        <begin position="763"/>
        <end position="793"/>
    </location>
</feature>
<feature type="compositionally biased region" description="Low complexity" evidence="1">
    <location>
        <begin position="784"/>
        <end position="793"/>
    </location>
</feature>
<proteinExistence type="predicted"/>
<reference evidence="3" key="1">
    <citation type="submission" date="2015-07" db="EMBL/GenBank/DDBJ databases">
        <title>Transcriptome Assembly of Anthurium amnicola.</title>
        <authorList>
            <person name="Suzuki J."/>
        </authorList>
    </citation>
    <scope>NUCLEOTIDE SEQUENCE</scope>
</reference>